<dbReference type="EMBL" id="AACS02000001">
    <property type="protein sequence ID" value="EAU93552.1"/>
    <property type="molecule type" value="Genomic_DNA"/>
</dbReference>
<reference evidence="1 2" key="1">
    <citation type="journal article" date="2010" name="Proc. Natl. Acad. Sci. U.S.A.">
        <title>Insights into evolution of multicellular fungi from the assembled chromosomes of the mushroom Coprinopsis cinerea (Coprinus cinereus).</title>
        <authorList>
            <person name="Stajich J.E."/>
            <person name="Wilke S.K."/>
            <person name="Ahren D."/>
            <person name="Au C.H."/>
            <person name="Birren B.W."/>
            <person name="Borodovsky M."/>
            <person name="Burns C."/>
            <person name="Canback B."/>
            <person name="Casselton L.A."/>
            <person name="Cheng C.K."/>
            <person name="Deng J."/>
            <person name="Dietrich F.S."/>
            <person name="Fargo D.C."/>
            <person name="Farman M.L."/>
            <person name="Gathman A.C."/>
            <person name="Goldberg J."/>
            <person name="Guigo R."/>
            <person name="Hoegger P.J."/>
            <person name="Hooker J.B."/>
            <person name="Huggins A."/>
            <person name="James T.Y."/>
            <person name="Kamada T."/>
            <person name="Kilaru S."/>
            <person name="Kodira C."/>
            <person name="Kues U."/>
            <person name="Kupfer D."/>
            <person name="Kwan H.S."/>
            <person name="Lomsadze A."/>
            <person name="Li W."/>
            <person name="Lilly W.W."/>
            <person name="Ma L.J."/>
            <person name="Mackey A.J."/>
            <person name="Manning G."/>
            <person name="Martin F."/>
            <person name="Muraguchi H."/>
            <person name="Natvig D.O."/>
            <person name="Palmerini H."/>
            <person name="Ramesh M.A."/>
            <person name="Rehmeyer C.J."/>
            <person name="Roe B.A."/>
            <person name="Shenoy N."/>
            <person name="Stanke M."/>
            <person name="Ter-Hovhannisyan V."/>
            <person name="Tunlid A."/>
            <person name="Velagapudi R."/>
            <person name="Vision T.J."/>
            <person name="Zeng Q."/>
            <person name="Zolan M.E."/>
            <person name="Pukkila P.J."/>
        </authorList>
    </citation>
    <scope>NUCLEOTIDE SEQUENCE [LARGE SCALE GENOMIC DNA]</scope>
    <source>
        <strain evidence="2">Okayama-7 / 130 / ATCC MYA-4618 / FGSC 9003</strain>
    </source>
</reference>
<name>A8N012_COPC7</name>
<accession>A8N012</accession>
<keyword evidence="2" id="KW-1185">Reference proteome</keyword>
<dbReference type="InParanoid" id="A8N012"/>
<dbReference type="GeneID" id="6004691"/>
<dbReference type="RefSeq" id="XP_001828201.1">
    <property type="nucleotide sequence ID" value="XM_001828149.2"/>
</dbReference>
<evidence type="ECO:0000313" key="2">
    <source>
        <dbReference type="Proteomes" id="UP000001861"/>
    </source>
</evidence>
<dbReference type="KEGG" id="cci:CC1G_02782"/>
<organism evidence="1 2">
    <name type="scientific">Coprinopsis cinerea (strain Okayama-7 / 130 / ATCC MYA-4618 / FGSC 9003)</name>
    <name type="common">Inky cap fungus</name>
    <name type="synonym">Hormographiella aspergillata</name>
    <dbReference type="NCBI Taxonomy" id="240176"/>
    <lineage>
        <taxon>Eukaryota</taxon>
        <taxon>Fungi</taxon>
        <taxon>Dikarya</taxon>
        <taxon>Basidiomycota</taxon>
        <taxon>Agaricomycotina</taxon>
        <taxon>Agaricomycetes</taxon>
        <taxon>Agaricomycetidae</taxon>
        <taxon>Agaricales</taxon>
        <taxon>Agaricineae</taxon>
        <taxon>Psathyrellaceae</taxon>
        <taxon>Coprinopsis</taxon>
    </lineage>
</organism>
<evidence type="ECO:0008006" key="3">
    <source>
        <dbReference type="Google" id="ProtNLM"/>
    </source>
</evidence>
<dbReference type="VEuPathDB" id="FungiDB:CC1G_02782"/>
<comment type="caution">
    <text evidence="1">The sequence shown here is derived from an EMBL/GenBank/DDBJ whole genome shotgun (WGS) entry which is preliminary data.</text>
</comment>
<dbReference type="AlphaFoldDB" id="A8N012"/>
<evidence type="ECO:0000313" key="1">
    <source>
        <dbReference type="EMBL" id="EAU93552.1"/>
    </source>
</evidence>
<protein>
    <recommendedName>
        <fullName evidence="3">F-box domain-containing protein</fullName>
    </recommendedName>
</protein>
<gene>
    <name evidence="1" type="ORF">CC1G_02782</name>
</gene>
<sequence>MTGFDDLPFEILQDIVSLVIQSYPKRSDRLTASREIPTRNDVAFAPICQLIHLSHISSVLRSVILATPELWTALDFSYDVGNENDRDVVGELVRRSGSRDVTLVLVEHRRSRFLRKVQETDASGEITQLDFGVCWEWVETVLPRLKSVALNGSYGFIQGFADACTLCHFANPVPIWLREGAGQTLRYLEFRLRPPRHTSLLETPTPTFPLDVASAFPFVQDFRSSGLPLRHLPKWNLTNVCLKNTHIPPKLLYELLINGNLESLKLVDILVDDSTVQEDASYLYTPWVTDETASLKDLELIGLFTAEDEEKFHKLFPNHSSLPPEPRNADLSQSELMFFKFVDFLKAFRIPTLEKLVLRSGKYNFELLSAFIEAYRVPKITICTNLRSLELTTDDTDISSLLSNLTVFFPHITEFKAIDSDEKQVPLIVDYIAHEQISGERVWPFLDYIKVNGEGYLRQRSWVR</sequence>
<proteinExistence type="predicted"/>
<dbReference type="Proteomes" id="UP000001861">
    <property type="component" value="Unassembled WGS sequence"/>
</dbReference>